<dbReference type="EMBL" id="KB822700">
    <property type="protein sequence ID" value="ETI26721.1"/>
    <property type="molecule type" value="Genomic_DNA"/>
</dbReference>
<evidence type="ECO:0000256" key="8">
    <source>
        <dbReference type="ARBA" id="ARBA00031934"/>
    </source>
</evidence>
<dbReference type="Proteomes" id="UP000030678">
    <property type="component" value="Unassembled WGS sequence"/>
</dbReference>
<dbReference type="GeneID" id="19988659"/>
<evidence type="ECO:0000256" key="4">
    <source>
        <dbReference type="ARBA" id="ARBA00022729"/>
    </source>
</evidence>
<evidence type="ECO:0000256" key="7">
    <source>
        <dbReference type="ARBA" id="ARBA00023180"/>
    </source>
</evidence>
<dbReference type="InterPro" id="IPR029058">
    <property type="entry name" value="AB_hydrolase_fold"/>
</dbReference>
<dbReference type="OrthoDB" id="10263094at2759"/>
<evidence type="ECO:0000256" key="9">
    <source>
        <dbReference type="SAM" id="SignalP"/>
    </source>
</evidence>
<protein>
    <recommendedName>
        <fullName evidence="3">Palmitoyl-protein thioesterase 1</fullName>
        <ecNumber evidence="2">3.1.2.22</ecNumber>
    </recommendedName>
    <alternativeName>
        <fullName evidence="8">Palmitoyl-protein hydrolase 1</fullName>
    </alternativeName>
</protein>
<keyword evidence="4 9" id="KW-0732">Signal</keyword>
<dbReference type="RefSeq" id="XP_008724380.1">
    <property type="nucleotide sequence ID" value="XM_008726158.1"/>
</dbReference>
<keyword evidence="6" id="KW-1015">Disulfide bond</keyword>
<dbReference type="GO" id="GO:0008474">
    <property type="term" value="F:palmitoyl-(protein) hydrolase activity"/>
    <property type="evidence" value="ECO:0007669"/>
    <property type="project" value="UniProtKB-EC"/>
</dbReference>
<dbReference type="InterPro" id="IPR002472">
    <property type="entry name" value="Palm_thioest"/>
</dbReference>
<dbReference type="VEuPathDB" id="FungiDB:G647_10166"/>
<evidence type="ECO:0000313" key="10">
    <source>
        <dbReference type="EMBL" id="ETI26721.1"/>
    </source>
</evidence>
<gene>
    <name evidence="10" type="ORF">G647_10166</name>
</gene>
<name>V9DJ32_9EURO</name>
<accession>V9DJ32</accession>
<dbReference type="SUPFAM" id="SSF53474">
    <property type="entry name" value="alpha/beta-Hydrolases"/>
    <property type="match status" value="1"/>
</dbReference>
<keyword evidence="7" id="KW-0325">Glycoprotein</keyword>
<dbReference type="HOGENOM" id="CLU_050129_0_1_1"/>
<proteinExistence type="inferred from homology"/>
<dbReference type="PANTHER" id="PTHR11247">
    <property type="entry name" value="PALMITOYL-PROTEIN THIOESTERASE/DOLICHYLDIPHOSPHATASE 1"/>
    <property type="match status" value="1"/>
</dbReference>
<feature type="chain" id="PRO_5004773438" description="Palmitoyl-protein thioesterase 1" evidence="9">
    <location>
        <begin position="19"/>
        <end position="411"/>
    </location>
</feature>
<dbReference type="AlphaFoldDB" id="V9DJ32"/>
<keyword evidence="5" id="KW-0378">Hydrolase</keyword>
<evidence type="ECO:0000256" key="3">
    <source>
        <dbReference type="ARBA" id="ARBA00014212"/>
    </source>
</evidence>
<evidence type="ECO:0000256" key="5">
    <source>
        <dbReference type="ARBA" id="ARBA00022801"/>
    </source>
</evidence>
<reference evidence="10 11" key="1">
    <citation type="submission" date="2013-03" db="EMBL/GenBank/DDBJ databases">
        <title>The Genome Sequence of Cladophialophora carrionii CBS 160.54.</title>
        <authorList>
            <consortium name="The Broad Institute Genomics Platform"/>
            <person name="Cuomo C."/>
            <person name="de Hoog S."/>
            <person name="Gorbushina A."/>
            <person name="Walker B."/>
            <person name="Young S.K."/>
            <person name="Zeng Q."/>
            <person name="Gargeya S."/>
            <person name="Fitzgerald M."/>
            <person name="Haas B."/>
            <person name="Abouelleil A."/>
            <person name="Allen A.W."/>
            <person name="Alvarado L."/>
            <person name="Arachchi H.M."/>
            <person name="Berlin A.M."/>
            <person name="Chapman S.B."/>
            <person name="Gainer-Dewar J."/>
            <person name="Goldberg J."/>
            <person name="Griggs A."/>
            <person name="Gujja S."/>
            <person name="Hansen M."/>
            <person name="Howarth C."/>
            <person name="Imamovic A."/>
            <person name="Ireland A."/>
            <person name="Larimer J."/>
            <person name="McCowan C."/>
            <person name="Murphy C."/>
            <person name="Pearson M."/>
            <person name="Poon T.W."/>
            <person name="Priest M."/>
            <person name="Roberts A."/>
            <person name="Saif S."/>
            <person name="Shea T."/>
            <person name="Sisk P."/>
            <person name="Sykes S."/>
            <person name="Wortman J."/>
            <person name="Nusbaum C."/>
            <person name="Birren B."/>
        </authorList>
    </citation>
    <scope>NUCLEOTIDE SEQUENCE [LARGE SCALE GENOMIC DNA]</scope>
    <source>
        <strain evidence="10 11">CBS 160.54</strain>
    </source>
</reference>
<dbReference type="Gene3D" id="3.40.50.1820">
    <property type="entry name" value="alpha/beta hydrolase"/>
    <property type="match status" value="1"/>
</dbReference>
<evidence type="ECO:0000313" key="11">
    <source>
        <dbReference type="Proteomes" id="UP000030678"/>
    </source>
</evidence>
<dbReference type="Pfam" id="PF02089">
    <property type="entry name" value="Palm_thioest"/>
    <property type="match status" value="1"/>
</dbReference>
<evidence type="ECO:0000256" key="1">
    <source>
        <dbReference type="ARBA" id="ARBA00010758"/>
    </source>
</evidence>
<feature type="signal peptide" evidence="9">
    <location>
        <begin position="1"/>
        <end position="18"/>
    </location>
</feature>
<dbReference type="FunFam" id="3.40.50.1820:FF:000107">
    <property type="entry name" value="Palmitoyl-protein thioesterase 1"/>
    <property type="match status" value="1"/>
</dbReference>
<organism evidence="10 11">
    <name type="scientific">Cladophialophora carrionii CBS 160.54</name>
    <dbReference type="NCBI Taxonomy" id="1279043"/>
    <lineage>
        <taxon>Eukaryota</taxon>
        <taxon>Fungi</taxon>
        <taxon>Dikarya</taxon>
        <taxon>Ascomycota</taxon>
        <taxon>Pezizomycotina</taxon>
        <taxon>Eurotiomycetes</taxon>
        <taxon>Chaetothyriomycetidae</taxon>
        <taxon>Chaetothyriales</taxon>
        <taxon>Herpotrichiellaceae</taxon>
        <taxon>Cladophialophora</taxon>
    </lineage>
</organism>
<dbReference type="PRINTS" id="PR00414">
    <property type="entry name" value="PPTHIESTRASE"/>
</dbReference>
<evidence type="ECO:0000256" key="2">
    <source>
        <dbReference type="ARBA" id="ARBA00012423"/>
    </source>
</evidence>
<dbReference type="PANTHER" id="PTHR11247:SF8">
    <property type="entry name" value="PALMITOYL-PROTEIN THIOESTERASE 1"/>
    <property type="match status" value="1"/>
</dbReference>
<evidence type="ECO:0000256" key="6">
    <source>
        <dbReference type="ARBA" id="ARBA00023157"/>
    </source>
</evidence>
<comment type="similarity">
    <text evidence="1">Belongs to the palmitoyl-protein thioesterase family.</text>
</comment>
<dbReference type="EC" id="3.1.2.22" evidence="2"/>
<sequence>MRMTQLSMLLSLPAAILAFVVFPEAEVFRSQLADVPSLSPKGRVIPQLVREEDNSLEAPTSSDTVEEIIADEWVKITKLSPKSAFRATSIDDDTDDQPLPVVIWHGLGDSANAEGLKEVAALVDEVNPGTYTYMITVGANAGSADRQASFFGNVTQQIDSVCHALAKDNILRTAPAIDALGFSQGGLFLRGYVERCNAPKVRSLITFGSPHNGIAEFQKCSSPTDWICQGANALLKSSTVWSDFIQSRLVPAQYYRDTKDFDNYLEHSNYLADINNERPLKNVSYADNLFQLERFVMILFNNDTTLIPKESAWFAEFNETENSVTPLRLRPIYREDWIGLKRLDKKGGLKTVKLPGEHMRFSDKDLKKLFKSYFGPEGRQFDDSMVFESAKMEEEETLRPWGSAGYRDEEL</sequence>